<reference evidence="1 2" key="1">
    <citation type="submission" date="2019-06" db="EMBL/GenBank/DDBJ databases">
        <title>Genome Sequence of the Brown Rot Fungal Pathogen Monilinia fructicola.</title>
        <authorList>
            <person name="De Miccolis Angelini R.M."/>
            <person name="Landi L."/>
            <person name="Abate D."/>
            <person name="Pollastro S."/>
            <person name="Romanazzi G."/>
            <person name="Faretra F."/>
        </authorList>
    </citation>
    <scope>NUCLEOTIDE SEQUENCE [LARGE SCALE GENOMIC DNA]</scope>
    <source>
        <strain evidence="1 2">Mfrc123</strain>
    </source>
</reference>
<keyword evidence="2" id="KW-1185">Reference proteome</keyword>
<dbReference type="AlphaFoldDB" id="A0A5M9K4R4"/>
<dbReference type="Proteomes" id="UP000322873">
    <property type="component" value="Unassembled WGS sequence"/>
</dbReference>
<organism evidence="1 2">
    <name type="scientific">Monilinia fructicola</name>
    <name type="common">Brown rot fungus</name>
    <name type="synonym">Ciboria fructicola</name>
    <dbReference type="NCBI Taxonomy" id="38448"/>
    <lineage>
        <taxon>Eukaryota</taxon>
        <taxon>Fungi</taxon>
        <taxon>Dikarya</taxon>
        <taxon>Ascomycota</taxon>
        <taxon>Pezizomycotina</taxon>
        <taxon>Leotiomycetes</taxon>
        <taxon>Helotiales</taxon>
        <taxon>Sclerotiniaceae</taxon>
        <taxon>Monilinia</taxon>
    </lineage>
</organism>
<gene>
    <name evidence="1" type="ORF">EYC84_004901</name>
</gene>
<dbReference type="EMBL" id="VICG01000002">
    <property type="protein sequence ID" value="KAA8575807.1"/>
    <property type="molecule type" value="Genomic_DNA"/>
</dbReference>
<evidence type="ECO:0000313" key="2">
    <source>
        <dbReference type="Proteomes" id="UP000322873"/>
    </source>
</evidence>
<accession>A0A5M9K4R4</accession>
<proteinExistence type="predicted"/>
<name>A0A5M9K4R4_MONFR</name>
<comment type="caution">
    <text evidence="1">The sequence shown here is derived from an EMBL/GenBank/DDBJ whole genome shotgun (WGS) entry which is preliminary data.</text>
</comment>
<evidence type="ECO:0000313" key="1">
    <source>
        <dbReference type="EMBL" id="KAA8575807.1"/>
    </source>
</evidence>
<protein>
    <submittedName>
        <fullName evidence="1">Uncharacterized protein</fullName>
    </submittedName>
</protein>
<sequence length="100" mass="11402">MAQGHRCQDHNDIQSLVMKPIGLIKYPPHEHILTQPHPTQSTKGAYDAPFVTSISNLDISHYTHHIIHTTSFELVSRFLSPSQNLMILCSLANVYFIFIF</sequence>